<dbReference type="SUPFAM" id="SSF52540">
    <property type="entry name" value="P-loop containing nucleoside triphosphate hydrolases"/>
    <property type="match status" value="1"/>
</dbReference>
<dbReference type="InterPro" id="IPR027417">
    <property type="entry name" value="P-loop_NTPase"/>
</dbReference>
<evidence type="ECO:0008006" key="2">
    <source>
        <dbReference type="Google" id="ProtNLM"/>
    </source>
</evidence>
<evidence type="ECO:0000313" key="1">
    <source>
        <dbReference type="EMBL" id="OIQ80545.1"/>
    </source>
</evidence>
<gene>
    <name evidence="1" type="ORF">GALL_376920</name>
</gene>
<dbReference type="EMBL" id="MLJW01001046">
    <property type="protein sequence ID" value="OIQ80545.1"/>
    <property type="molecule type" value="Genomic_DNA"/>
</dbReference>
<protein>
    <recommendedName>
        <fullName evidence="2">Chromosome segregation protein SMC</fullName>
    </recommendedName>
</protein>
<dbReference type="AlphaFoldDB" id="A0A1J5QA86"/>
<name>A0A1J5QA86_9ZZZZ</name>
<accession>A0A1J5QA86</accession>
<proteinExistence type="predicted"/>
<comment type="caution">
    <text evidence="1">The sequence shown here is derived from an EMBL/GenBank/DDBJ whole genome shotgun (WGS) entry which is preliminary data.</text>
</comment>
<dbReference type="PANTHER" id="PTHR41259:SF1">
    <property type="entry name" value="DOUBLE-STRAND BREAK REPAIR RAD50 ATPASE, PUTATIVE-RELATED"/>
    <property type="match status" value="1"/>
</dbReference>
<dbReference type="PANTHER" id="PTHR41259">
    <property type="entry name" value="DOUBLE-STRAND BREAK REPAIR RAD50 ATPASE, PUTATIVE-RELATED"/>
    <property type="match status" value="1"/>
</dbReference>
<reference evidence="1" key="1">
    <citation type="submission" date="2016-10" db="EMBL/GenBank/DDBJ databases">
        <title>Sequence of Gallionella enrichment culture.</title>
        <authorList>
            <person name="Poehlein A."/>
            <person name="Muehling M."/>
            <person name="Daniel R."/>
        </authorList>
    </citation>
    <scope>NUCLEOTIDE SEQUENCE</scope>
</reference>
<sequence length="285" mass="30813">MRASLAALLQRAGVDELAQLRAAIERADARRRLQAAVDHAHKALLEQGDGLPLAALRAEVEGLDPGAVLAELAELDAQEDAVVGRIPQLSAAHSGAEAAFLAMAGQADAATAEARRQEALAQMADAVERFVKVHTASRLLAWSIERYRDARQGPMLAAASSIFARLTLGSFDRLVVDFDSQPPSLHGRRPDGASVGVDGMSEGTRDQLYLALRLAALDMHLARAHAMPFVADDLFVNFDDRRTRAGLDALAQLSQRTQVLFLTHHEHLVELVREVYGDAVNVVRL</sequence>
<organism evidence="1">
    <name type="scientific">mine drainage metagenome</name>
    <dbReference type="NCBI Taxonomy" id="410659"/>
    <lineage>
        <taxon>unclassified sequences</taxon>
        <taxon>metagenomes</taxon>
        <taxon>ecological metagenomes</taxon>
    </lineage>
</organism>
<dbReference type="Gene3D" id="3.40.50.300">
    <property type="entry name" value="P-loop containing nucleotide triphosphate hydrolases"/>
    <property type="match status" value="1"/>
</dbReference>